<keyword evidence="8 10" id="KW-0564">Palmitate</keyword>
<dbReference type="InterPro" id="IPR011862">
    <property type="entry name" value="Phos-bd"/>
</dbReference>
<dbReference type="SUPFAM" id="SSF53850">
    <property type="entry name" value="Periplasmic binding protein-like II"/>
    <property type="match status" value="1"/>
</dbReference>
<accession>A0A926IEG7</accession>
<keyword evidence="10" id="KW-1003">Cell membrane</keyword>
<evidence type="ECO:0000256" key="5">
    <source>
        <dbReference type="ARBA" id="ARBA00022448"/>
    </source>
</evidence>
<dbReference type="PROSITE" id="PS51257">
    <property type="entry name" value="PROKAR_LIPOPROTEIN"/>
    <property type="match status" value="1"/>
</dbReference>
<comment type="caution">
    <text evidence="12">The sequence shown here is derived from an EMBL/GenBank/DDBJ whole genome shotgun (WGS) entry which is preliminary data.</text>
</comment>
<organism evidence="12 13">
    <name type="scientific">Zhenhengia yiwuensis</name>
    <dbReference type="NCBI Taxonomy" id="2763666"/>
    <lineage>
        <taxon>Bacteria</taxon>
        <taxon>Bacillati</taxon>
        <taxon>Bacillota</taxon>
        <taxon>Clostridia</taxon>
        <taxon>Lachnospirales</taxon>
        <taxon>Lachnospiraceae</taxon>
        <taxon>Zhenhengia</taxon>
    </lineage>
</organism>
<evidence type="ECO:0000313" key="13">
    <source>
        <dbReference type="Proteomes" id="UP000655830"/>
    </source>
</evidence>
<evidence type="ECO:0000256" key="10">
    <source>
        <dbReference type="RuleBase" id="RU367119"/>
    </source>
</evidence>
<keyword evidence="13" id="KW-1185">Reference proteome</keyword>
<keyword evidence="9 10" id="KW-0449">Lipoprotein</keyword>
<feature type="signal peptide" evidence="10">
    <location>
        <begin position="1"/>
        <end position="25"/>
    </location>
</feature>
<dbReference type="GO" id="GO:0006817">
    <property type="term" value="P:phosphate ion transport"/>
    <property type="evidence" value="ECO:0007669"/>
    <property type="project" value="UniProtKB-UniRule"/>
</dbReference>
<evidence type="ECO:0000256" key="1">
    <source>
        <dbReference type="ARBA" id="ARBA00002841"/>
    </source>
</evidence>
<comment type="subcellular location">
    <subcellularLocation>
        <location evidence="2 10">Cell membrane</location>
        <topology evidence="2 10">Lipid-anchor</topology>
    </subcellularLocation>
</comment>
<evidence type="ECO:0000256" key="2">
    <source>
        <dbReference type="ARBA" id="ARBA00004193"/>
    </source>
</evidence>
<dbReference type="InterPro" id="IPR024370">
    <property type="entry name" value="PBP_domain"/>
</dbReference>
<keyword evidence="10" id="KW-0472">Membrane</keyword>
<reference evidence="12" key="1">
    <citation type="submission" date="2020-08" db="EMBL/GenBank/DDBJ databases">
        <title>Genome public.</title>
        <authorList>
            <person name="Liu C."/>
            <person name="Sun Q."/>
        </authorList>
    </citation>
    <scope>NUCLEOTIDE SEQUENCE</scope>
    <source>
        <strain evidence="12">NSJ-12</strain>
    </source>
</reference>
<dbReference type="CDD" id="cd13653">
    <property type="entry name" value="PBP2_phosphate_like_1"/>
    <property type="match status" value="1"/>
</dbReference>
<dbReference type="EMBL" id="JACRSY010000028">
    <property type="protein sequence ID" value="MBC8580777.1"/>
    <property type="molecule type" value="Genomic_DNA"/>
</dbReference>
<evidence type="ECO:0000256" key="4">
    <source>
        <dbReference type="ARBA" id="ARBA00011529"/>
    </source>
</evidence>
<evidence type="ECO:0000256" key="9">
    <source>
        <dbReference type="ARBA" id="ARBA00023288"/>
    </source>
</evidence>
<name>A0A926IEG7_9FIRM</name>
<sequence length="295" mass="30507">MKNKLFRILGITVLGMAMLTGCASGAGNAAANAGNAADGSAPAKTESSKIVAVGSTTVAVPMEELANKYKEIEPNVVVEVQGVGSSAGVKAAADGTADIGMVSRELKDSEQSDDLEVTTIAYDGIAIVVNPANGVENLTSEQVKGIFEGTITNWSEVGGADADIIVVTREDGSGTRSAFEEILGLQQEIDGKKVSSISQGALVAEGNGTIKATVASKEGSIGFVSLGFIDDTVKAISVNDVMPTVETVKNGEYSVSRPLLVITHKDGTQTTKDFLEFILGDEGQEIVSEKYISVK</sequence>
<comment type="subunit">
    <text evidence="4 10">The complex is composed of two ATP-binding proteins (PstB), two transmembrane proteins (PstC and PstA) and a solute-binding protein (PstS).</text>
</comment>
<evidence type="ECO:0000256" key="3">
    <source>
        <dbReference type="ARBA" id="ARBA00008725"/>
    </source>
</evidence>
<comment type="function">
    <text evidence="1">Part of the ABC transporter complex PstSACB involved in phosphate import.</text>
</comment>
<dbReference type="GO" id="GO:0042301">
    <property type="term" value="F:phosphate ion binding"/>
    <property type="evidence" value="ECO:0007669"/>
    <property type="project" value="UniProtKB-UniRule"/>
</dbReference>
<gene>
    <name evidence="12" type="ORF">H8718_14750</name>
</gene>
<proteinExistence type="inferred from homology"/>
<dbReference type="PANTHER" id="PTHR30570:SF1">
    <property type="entry name" value="PHOSPHATE-BINDING PROTEIN PSTS"/>
    <property type="match status" value="1"/>
</dbReference>
<evidence type="ECO:0000256" key="8">
    <source>
        <dbReference type="ARBA" id="ARBA00023139"/>
    </source>
</evidence>
<evidence type="ECO:0000313" key="12">
    <source>
        <dbReference type="EMBL" id="MBC8580777.1"/>
    </source>
</evidence>
<keyword evidence="6 10" id="KW-0592">Phosphate transport</keyword>
<comment type="function">
    <text evidence="10">Involved in the system for phosphate transport across the cytoplasmic membrane.</text>
</comment>
<dbReference type="PANTHER" id="PTHR30570">
    <property type="entry name" value="PERIPLASMIC PHOSPHATE BINDING COMPONENT OF PHOSPHATE ABC TRANSPORTER"/>
    <property type="match status" value="1"/>
</dbReference>
<protein>
    <recommendedName>
        <fullName evidence="10">Phosphate-binding protein</fullName>
    </recommendedName>
</protein>
<dbReference type="Gene3D" id="3.40.190.10">
    <property type="entry name" value="Periplasmic binding protein-like II"/>
    <property type="match status" value="2"/>
</dbReference>
<dbReference type="GO" id="GO:0005886">
    <property type="term" value="C:plasma membrane"/>
    <property type="evidence" value="ECO:0007669"/>
    <property type="project" value="UniProtKB-SubCell"/>
</dbReference>
<evidence type="ECO:0000259" key="11">
    <source>
        <dbReference type="Pfam" id="PF12849"/>
    </source>
</evidence>
<evidence type="ECO:0000256" key="6">
    <source>
        <dbReference type="ARBA" id="ARBA00022592"/>
    </source>
</evidence>
<dbReference type="Proteomes" id="UP000655830">
    <property type="component" value="Unassembled WGS sequence"/>
</dbReference>
<comment type="similarity">
    <text evidence="3 10">Belongs to the PstS family.</text>
</comment>
<feature type="domain" description="PBP" evidence="11">
    <location>
        <begin position="41"/>
        <end position="282"/>
    </location>
</feature>
<feature type="chain" id="PRO_5038164248" description="Phosphate-binding protein" evidence="10">
    <location>
        <begin position="26"/>
        <end position="295"/>
    </location>
</feature>
<dbReference type="AlphaFoldDB" id="A0A926IEG7"/>
<dbReference type="Pfam" id="PF12849">
    <property type="entry name" value="PBP_like_2"/>
    <property type="match status" value="1"/>
</dbReference>
<dbReference type="RefSeq" id="WP_249333485.1">
    <property type="nucleotide sequence ID" value="NZ_JACRSY010000028.1"/>
</dbReference>
<dbReference type="NCBIfam" id="TIGR02136">
    <property type="entry name" value="ptsS_2"/>
    <property type="match status" value="1"/>
</dbReference>
<evidence type="ECO:0000256" key="7">
    <source>
        <dbReference type="ARBA" id="ARBA00022729"/>
    </source>
</evidence>
<dbReference type="InterPro" id="IPR050811">
    <property type="entry name" value="Phosphate_ABC_transporter"/>
</dbReference>
<keyword evidence="7 10" id="KW-0732">Signal</keyword>
<keyword evidence="5 10" id="KW-0813">Transport</keyword>